<dbReference type="InterPro" id="IPR002751">
    <property type="entry name" value="CbiM/NikMN"/>
</dbReference>
<dbReference type="AlphaFoldDB" id="X1CKG7"/>
<evidence type="ECO:0000256" key="6">
    <source>
        <dbReference type="ARBA" id="ARBA00023136"/>
    </source>
</evidence>
<feature type="transmembrane region" description="Helical" evidence="7">
    <location>
        <begin position="44"/>
        <end position="70"/>
    </location>
</feature>
<evidence type="ECO:0000256" key="3">
    <source>
        <dbReference type="ARBA" id="ARBA00022475"/>
    </source>
</evidence>
<feature type="transmembrane region" description="Helical" evidence="7">
    <location>
        <begin position="194"/>
        <end position="216"/>
    </location>
</feature>
<dbReference type="EMBL" id="BART01027473">
    <property type="protein sequence ID" value="GAG93482.1"/>
    <property type="molecule type" value="Genomic_DNA"/>
</dbReference>
<dbReference type="GO" id="GO:0005886">
    <property type="term" value="C:plasma membrane"/>
    <property type="evidence" value="ECO:0007669"/>
    <property type="project" value="UniProtKB-SubCell"/>
</dbReference>
<keyword evidence="2" id="KW-0813">Transport</keyword>
<comment type="caution">
    <text evidence="8">The sequence shown here is derived from an EMBL/GenBank/DDBJ whole genome shotgun (WGS) entry which is preliminary data.</text>
</comment>
<dbReference type="Pfam" id="PF01891">
    <property type="entry name" value="CbiM"/>
    <property type="match status" value="1"/>
</dbReference>
<keyword evidence="6 7" id="KW-0472">Membrane</keyword>
<keyword evidence="3" id="KW-1003">Cell membrane</keyword>
<feature type="transmembrane region" description="Helical" evidence="7">
    <location>
        <begin position="12"/>
        <end position="32"/>
    </location>
</feature>
<dbReference type="PANTHER" id="PTHR34229">
    <property type="entry name" value="METAL TRANSPORT PROTEIN HI_1621-RELATED"/>
    <property type="match status" value="1"/>
</dbReference>
<feature type="transmembrane region" description="Helical" evidence="7">
    <location>
        <begin position="82"/>
        <end position="104"/>
    </location>
</feature>
<name>X1CKG7_9ZZZZ</name>
<feature type="transmembrane region" description="Helical" evidence="7">
    <location>
        <begin position="136"/>
        <end position="156"/>
    </location>
</feature>
<evidence type="ECO:0000256" key="7">
    <source>
        <dbReference type="SAM" id="Phobius"/>
    </source>
</evidence>
<evidence type="ECO:0000256" key="1">
    <source>
        <dbReference type="ARBA" id="ARBA00004651"/>
    </source>
</evidence>
<evidence type="ECO:0000256" key="5">
    <source>
        <dbReference type="ARBA" id="ARBA00022989"/>
    </source>
</evidence>
<evidence type="ECO:0000256" key="2">
    <source>
        <dbReference type="ARBA" id="ARBA00022448"/>
    </source>
</evidence>
<gene>
    <name evidence="8" type="ORF">S01H4_48701</name>
</gene>
<comment type="subcellular location">
    <subcellularLocation>
        <location evidence="1">Cell membrane</location>
        <topology evidence="1">Multi-pass membrane protein</topology>
    </subcellularLocation>
</comment>
<dbReference type="PANTHER" id="PTHR34229:SF1">
    <property type="entry name" value="METAL TRANSPORT PROTEIN HI_1621-RELATED"/>
    <property type="match status" value="1"/>
</dbReference>
<evidence type="ECO:0000313" key="8">
    <source>
        <dbReference type="EMBL" id="GAG93482.1"/>
    </source>
</evidence>
<organism evidence="8">
    <name type="scientific">marine sediment metagenome</name>
    <dbReference type="NCBI Taxonomy" id="412755"/>
    <lineage>
        <taxon>unclassified sequences</taxon>
        <taxon>metagenomes</taxon>
        <taxon>ecological metagenomes</taxon>
    </lineage>
</organism>
<accession>X1CKG7</accession>
<feature type="non-terminal residue" evidence="8">
    <location>
        <position position="1"/>
    </location>
</feature>
<reference evidence="8" key="1">
    <citation type="journal article" date="2014" name="Front. Microbiol.">
        <title>High frequency of phylogenetically diverse reductive dehalogenase-homologous genes in deep subseafloor sedimentary metagenomes.</title>
        <authorList>
            <person name="Kawai M."/>
            <person name="Futagami T."/>
            <person name="Toyoda A."/>
            <person name="Takaki Y."/>
            <person name="Nishi S."/>
            <person name="Hori S."/>
            <person name="Arai W."/>
            <person name="Tsubouchi T."/>
            <person name="Morono Y."/>
            <person name="Uchiyama I."/>
            <person name="Ito T."/>
            <person name="Fujiyama A."/>
            <person name="Inagaki F."/>
            <person name="Takami H."/>
        </authorList>
    </citation>
    <scope>NUCLEOTIDE SEQUENCE</scope>
    <source>
        <strain evidence="8">Expedition CK06-06</strain>
    </source>
</reference>
<evidence type="ECO:0008006" key="9">
    <source>
        <dbReference type="Google" id="ProtNLM"/>
    </source>
</evidence>
<protein>
    <recommendedName>
        <fullName evidence="9">PDGLE domain-containing protein</fullName>
    </recommendedName>
</protein>
<keyword evidence="5 7" id="KW-1133">Transmembrane helix</keyword>
<evidence type="ECO:0000256" key="4">
    <source>
        <dbReference type="ARBA" id="ARBA00022692"/>
    </source>
</evidence>
<keyword evidence="4 7" id="KW-0812">Transmembrane</keyword>
<proteinExistence type="predicted"/>
<dbReference type="GO" id="GO:0000041">
    <property type="term" value="P:transition metal ion transport"/>
    <property type="evidence" value="ECO:0007669"/>
    <property type="project" value="InterPro"/>
</dbReference>
<dbReference type="Gene3D" id="1.10.1760.20">
    <property type="match status" value="1"/>
</dbReference>
<sequence>GGILALGANTFNMGIIGGILGFYIVMFIVKILNKTSIRKELKLTIGTAIGGYISIVLAAFICGIELSISGAVPFEIAIPAMVYWHLLIGIGEAIISALIIFYICRVKPDLVMTESIMMNKVIEINISKYKRPITSILAVSMTLIVMIAVGFTIGILSGAPDGLERVLIDQNGESWLDNLTSPWVPILNWITSDYGAAILGIAISFLVMVSIFYIVIRHKKKVILHTLNPLDSMKNTKEL</sequence>